<organism evidence="1 2">
    <name type="scientific">Gymnopus androsaceus JB14</name>
    <dbReference type="NCBI Taxonomy" id="1447944"/>
    <lineage>
        <taxon>Eukaryota</taxon>
        <taxon>Fungi</taxon>
        <taxon>Dikarya</taxon>
        <taxon>Basidiomycota</taxon>
        <taxon>Agaricomycotina</taxon>
        <taxon>Agaricomycetes</taxon>
        <taxon>Agaricomycetidae</taxon>
        <taxon>Agaricales</taxon>
        <taxon>Marasmiineae</taxon>
        <taxon>Omphalotaceae</taxon>
        <taxon>Gymnopus</taxon>
    </lineage>
</organism>
<proteinExistence type="predicted"/>
<dbReference type="AlphaFoldDB" id="A0A6A4GWM2"/>
<protein>
    <recommendedName>
        <fullName evidence="3">Alpha-amylase</fullName>
    </recommendedName>
</protein>
<evidence type="ECO:0008006" key="3">
    <source>
        <dbReference type="Google" id="ProtNLM"/>
    </source>
</evidence>
<dbReference type="SUPFAM" id="SSF51445">
    <property type="entry name" value="(Trans)glycosidases"/>
    <property type="match status" value="1"/>
</dbReference>
<keyword evidence="2" id="KW-1185">Reference proteome</keyword>
<reference evidence="1" key="1">
    <citation type="journal article" date="2019" name="Environ. Microbiol.">
        <title>Fungal ecological strategies reflected in gene transcription - a case study of two litter decomposers.</title>
        <authorList>
            <person name="Barbi F."/>
            <person name="Kohler A."/>
            <person name="Barry K."/>
            <person name="Baskaran P."/>
            <person name="Daum C."/>
            <person name="Fauchery L."/>
            <person name="Ihrmark K."/>
            <person name="Kuo A."/>
            <person name="LaButti K."/>
            <person name="Lipzen A."/>
            <person name="Morin E."/>
            <person name="Grigoriev I.V."/>
            <person name="Henrissat B."/>
            <person name="Lindahl B."/>
            <person name="Martin F."/>
        </authorList>
    </citation>
    <scope>NUCLEOTIDE SEQUENCE</scope>
    <source>
        <strain evidence="1">JB14</strain>
    </source>
</reference>
<name>A0A6A4GWM2_9AGAR</name>
<sequence>MYTSIKDLAQSYGADGLRIDTAKHIRQDFWPGFVSSVGVYSAGEILIGNVTYAAPYTDVLDSVLDYPTYYAAYDAFTNGTSGNISAICGNGDSSPGPVFSTLARSSRTRITPEFSRLLLIKQNKDTKAAMTVIAIQPVFDIGKCVENGMVLEPVN</sequence>
<dbReference type="Gene3D" id="3.20.20.80">
    <property type="entry name" value="Glycosidases"/>
    <property type="match status" value="1"/>
</dbReference>
<evidence type="ECO:0000313" key="1">
    <source>
        <dbReference type="EMBL" id="KAE9390249.1"/>
    </source>
</evidence>
<dbReference type="InterPro" id="IPR017853">
    <property type="entry name" value="GH"/>
</dbReference>
<evidence type="ECO:0000313" key="2">
    <source>
        <dbReference type="Proteomes" id="UP000799118"/>
    </source>
</evidence>
<accession>A0A6A4GWM2</accession>
<dbReference type="OrthoDB" id="204980at2759"/>
<dbReference type="EMBL" id="ML769664">
    <property type="protein sequence ID" value="KAE9390249.1"/>
    <property type="molecule type" value="Genomic_DNA"/>
</dbReference>
<gene>
    <name evidence="1" type="ORF">BT96DRAFT_946261</name>
</gene>
<dbReference type="Proteomes" id="UP000799118">
    <property type="component" value="Unassembled WGS sequence"/>
</dbReference>